<feature type="region of interest" description="Disordered" evidence="4">
    <location>
        <begin position="131"/>
        <end position="156"/>
    </location>
</feature>
<feature type="compositionally biased region" description="Low complexity" evidence="4">
    <location>
        <begin position="82"/>
        <end position="93"/>
    </location>
</feature>
<evidence type="ECO:0000256" key="2">
    <source>
        <dbReference type="ARBA" id="ARBA00008044"/>
    </source>
</evidence>
<comment type="caution">
    <text evidence="5">The sequence shown here is derived from an EMBL/GenBank/DDBJ whole genome shotgun (WGS) entry which is preliminary data.</text>
</comment>
<protein>
    <submittedName>
        <fullName evidence="5">Uncharacterized protein</fullName>
    </submittedName>
</protein>
<dbReference type="EMBL" id="JAEFCI010012354">
    <property type="protein sequence ID" value="KAG5456060.1"/>
    <property type="molecule type" value="Genomic_DNA"/>
</dbReference>
<feature type="compositionally biased region" description="Polar residues" evidence="4">
    <location>
        <begin position="100"/>
        <end position="110"/>
    </location>
</feature>
<organism evidence="5 6">
    <name type="scientific">Olpidium bornovanus</name>
    <dbReference type="NCBI Taxonomy" id="278681"/>
    <lineage>
        <taxon>Eukaryota</taxon>
        <taxon>Fungi</taxon>
        <taxon>Fungi incertae sedis</taxon>
        <taxon>Olpidiomycota</taxon>
        <taxon>Olpidiomycotina</taxon>
        <taxon>Olpidiomycetes</taxon>
        <taxon>Olpidiales</taxon>
        <taxon>Olpidiaceae</taxon>
        <taxon>Olpidium</taxon>
    </lineage>
</organism>
<dbReference type="Proteomes" id="UP000673691">
    <property type="component" value="Unassembled WGS sequence"/>
</dbReference>
<dbReference type="OrthoDB" id="20582at2759"/>
<evidence type="ECO:0000313" key="6">
    <source>
        <dbReference type="Proteomes" id="UP000673691"/>
    </source>
</evidence>
<evidence type="ECO:0000256" key="4">
    <source>
        <dbReference type="SAM" id="MobiDB-lite"/>
    </source>
</evidence>
<feature type="compositionally biased region" description="Low complexity" evidence="4">
    <location>
        <begin position="168"/>
        <end position="193"/>
    </location>
</feature>
<feature type="compositionally biased region" description="Polar residues" evidence="4">
    <location>
        <begin position="207"/>
        <end position="222"/>
    </location>
</feature>
<keyword evidence="6" id="KW-1185">Reference proteome</keyword>
<feature type="region of interest" description="Disordered" evidence="4">
    <location>
        <begin position="168"/>
        <end position="226"/>
    </location>
</feature>
<reference evidence="5 6" key="1">
    <citation type="journal article" name="Sci. Rep.">
        <title>Genome-scale phylogenetic analyses confirm Olpidium as the closest living zoosporic fungus to the non-flagellated, terrestrial fungi.</title>
        <authorList>
            <person name="Chang Y."/>
            <person name="Rochon D."/>
            <person name="Sekimoto S."/>
            <person name="Wang Y."/>
            <person name="Chovatia M."/>
            <person name="Sandor L."/>
            <person name="Salamov A."/>
            <person name="Grigoriev I.V."/>
            <person name="Stajich J.E."/>
            <person name="Spatafora J.W."/>
        </authorList>
    </citation>
    <scope>NUCLEOTIDE SEQUENCE [LARGE SCALE GENOMIC DNA]</scope>
    <source>
        <strain evidence="5">S191</strain>
    </source>
</reference>
<comment type="similarity">
    <text evidence="2">Belongs to the THOC5 family.</text>
</comment>
<dbReference type="AlphaFoldDB" id="A0A8H7ZMX4"/>
<gene>
    <name evidence="5" type="ORF">BJ554DRAFT_4307</name>
</gene>
<comment type="subcellular location">
    <subcellularLocation>
        <location evidence="1">Nucleus</location>
    </subcellularLocation>
</comment>
<dbReference type="GO" id="GO:0005634">
    <property type="term" value="C:nucleus"/>
    <property type="evidence" value="ECO:0007669"/>
    <property type="project" value="UniProtKB-SubCell"/>
</dbReference>
<accession>A0A8H7ZMX4</accession>
<dbReference type="InterPro" id="IPR019163">
    <property type="entry name" value="THO_Thoc5"/>
</dbReference>
<evidence type="ECO:0000256" key="3">
    <source>
        <dbReference type="ARBA" id="ARBA00023242"/>
    </source>
</evidence>
<feature type="region of interest" description="Disordered" evidence="4">
    <location>
        <begin position="79"/>
        <end position="110"/>
    </location>
</feature>
<name>A0A8H7ZMX4_9FUNG</name>
<evidence type="ECO:0000313" key="5">
    <source>
        <dbReference type="EMBL" id="KAG5456060.1"/>
    </source>
</evidence>
<keyword evidence="3" id="KW-0539">Nucleus</keyword>
<sequence length="295" mass="31299">MVEKAIFCYRPTVSSRTHGCQGSSPRTGTCLHSVHKARSELEADPGAIAAGEELTEAAVNLREKADVPAADADHVDKKRGLANAPPSAAATSPVEGGPRTTANVEIPTSNEIAAPRGDAALRSPASGNSLVLAQPREPMETEASTNGEQPAKDTKRQKLLHISNITGALSSGASQRSQGSASLRSQASSGSQQPPMPGPAPKVQGPHTSQSPATSQRSQPLSTPLPLNPSVLIACTGYLTSLKRWNRQVLEAGRESKASSAEARELVDLVQLELQNLRYECWHFEREIDKCESFK</sequence>
<proteinExistence type="inferred from homology"/>
<evidence type="ECO:0000256" key="1">
    <source>
        <dbReference type="ARBA" id="ARBA00004123"/>
    </source>
</evidence>
<dbReference type="Pfam" id="PF09766">
    <property type="entry name" value="FmiP_Thoc5"/>
    <property type="match status" value="1"/>
</dbReference>